<keyword evidence="7" id="KW-0808">Transferase</keyword>
<dbReference type="CDD" id="cd02440">
    <property type="entry name" value="AdoMet_MTases"/>
    <property type="match status" value="1"/>
</dbReference>
<evidence type="ECO:0000256" key="7">
    <source>
        <dbReference type="ARBA" id="ARBA00022679"/>
    </source>
</evidence>
<evidence type="ECO:0000256" key="1">
    <source>
        <dbReference type="ARBA" id="ARBA00004496"/>
    </source>
</evidence>
<keyword evidence="6 13" id="KW-0489">Methyltransferase</keyword>
<dbReference type="Proteomes" id="UP001344658">
    <property type="component" value="Unassembled WGS sequence"/>
</dbReference>
<evidence type="ECO:0000256" key="5">
    <source>
        <dbReference type="ARBA" id="ARBA00022490"/>
    </source>
</evidence>
<dbReference type="InterPro" id="IPR027573">
    <property type="entry name" value="Methyltran_FxLD"/>
</dbReference>
<reference evidence="13 14" key="1">
    <citation type="submission" date="2023-12" db="EMBL/GenBank/DDBJ databases">
        <title>Streptomyces sp. V4-01.</title>
        <authorList>
            <person name="Somphong A."/>
            <person name="Phongsopitanun W."/>
        </authorList>
    </citation>
    <scope>NUCLEOTIDE SEQUENCE [LARGE SCALE GENOMIC DNA]</scope>
    <source>
        <strain evidence="13 14">V4-01</strain>
    </source>
</reference>
<keyword evidence="5" id="KW-0963">Cytoplasm</keyword>
<dbReference type="Pfam" id="PF14028">
    <property type="entry name" value="Lant_dehydr_C"/>
    <property type="match status" value="1"/>
</dbReference>
<organism evidence="13 14">
    <name type="scientific">Actinacidiphila polyblastidii</name>
    <dbReference type="NCBI Taxonomy" id="3110430"/>
    <lineage>
        <taxon>Bacteria</taxon>
        <taxon>Bacillati</taxon>
        <taxon>Actinomycetota</taxon>
        <taxon>Actinomycetes</taxon>
        <taxon>Kitasatosporales</taxon>
        <taxon>Streptomycetaceae</taxon>
        <taxon>Actinacidiphila</taxon>
    </lineage>
</organism>
<dbReference type="PANTHER" id="PTHR11579">
    <property type="entry name" value="PROTEIN-L-ISOASPARTATE O-METHYLTRANSFERASE"/>
    <property type="match status" value="1"/>
</dbReference>
<evidence type="ECO:0000256" key="10">
    <source>
        <dbReference type="ARBA" id="ARBA00031323"/>
    </source>
</evidence>
<dbReference type="InterPro" id="IPR029063">
    <property type="entry name" value="SAM-dependent_MTases_sf"/>
</dbReference>
<dbReference type="NCBIfam" id="TIGR03891">
    <property type="entry name" value="thiopep_ocin"/>
    <property type="match status" value="1"/>
</dbReference>
<evidence type="ECO:0000256" key="11">
    <source>
        <dbReference type="ARBA" id="ARBA00031350"/>
    </source>
</evidence>
<keyword evidence="14" id="KW-1185">Reference proteome</keyword>
<dbReference type="Gene3D" id="3.40.50.150">
    <property type="entry name" value="Vaccinia Virus protein VP39"/>
    <property type="match status" value="1"/>
</dbReference>
<evidence type="ECO:0000256" key="3">
    <source>
        <dbReference type="ARBA" id="ARBA00011890"/>
    </source>
</evidence>
<evidence type="ECO:0000256" key="9">
    <source>
        <dbReference type="ARBA" id="ARBA00030757"/>
    </source>
</evidence>
<comment type="caution">
    <text evidence="13">The sequence shown here is derived from an EMBL/GenBank/DDBJ whole genome shotgun (WGS) entry which is preliminary data.</text>
</comment>
<evidence type="ECO:0000313" key="13">
    <source>
        <dbReference type="EMBL" id="MEE4541354.1"/>
    </source>
</evidence>
<keyword evidence="8" id="KW-0949">S-adenosyl-L-methionine</keyword>
<dbReference type="NCBIfam" id="TIGR04364">
    <property type="entry name" value="methyltran_FxLD"/>
    <property type="match status" value="1"/>
</dbReference>
<dbReference type="EC" id="2.1.1.77" evidence="3"/>
<dbReference type="SUPFAM" id="SSF53335">
    <property type="entry name" value="S-adenosyl-L-methionine-dependent methyltransferases"/>
    <property type="match status" value="1"/>
</dbReference>
<dbReference type="InterPro" id="IPR023809">
    <property type="entry name" value="Thiopep_bacteriocin_synth_dom"/>
</dbReference>
<dbReference type="PANTHER" id="PTHR11579:SF0">
    <property type="entry name" value="PROTEIN-L-ISOASPARTATE(D-ASPARTATE) O-METHYLTRANSFERASE"/>
    <property type="match status" value="1"/>
</dbReference>
<dbReference type="EMBL" id="JAZEWV010000002">
    <property type="protein sequence ID" value="MEE4541354.1"/>
    <property type="molecule type" value="Genomic_DNA"/>
</dbReference>
<evidence type="ECO:0000256" key="4">
    <source>
        <dbReference type="ARBA" id="ARBA00013346"/>
    </source>
</evidence>
<evidence type="ECO:0000256" key="2">
    <source>
        <dbReference type="ARBA" id="ARBA00005369"/>
    </source>
</evidence>
<dbReference type="GO" id="GO:0032259">
    <property type="term" value="P:methylation"/>
    <property type="evidence" value="ECO:0007669"/>
    <property type="project" value="UniProtKB-KW"/>
</dbReference>
<dbReference type="RefSeq" id="WP_330793219.1">
    <property type="nucleotide sequence ID" value="NZ_JAZEWV010000002.1"/>
</dbReference>
<dbReference type="Pfam" id="PF01135">
    <property type="entry name" value="PCMT"/>
    <property type="match status" value="1"/>
</dbReference>
<comment type="similarity">
    <text evidence="2">Belongs to the methyltransferase superfamily. L-isoaspartyl/D-aspartyl protein methyltransferase family.</text>
</comment>
<evidence type="ECO:0000256" key="6">
    <source>
        <dbReference type="ARBA" id="ARBA00022603"/>
    </source>
</evidence>
<gene>
    <name evidence="13" type="primary">fxlM</name>
    <name evidence="13" type="ORF">V2S66_05160</name>
</gene>
<dbReference type="GO" id="GO:0008168">
    <property type="term" value="F:methyltransferase activity"/>
    <property type="evidence" value="ECO:0007669"/>
    <property type="project" value="UniProtKB-KW"/>
</dbReference>
<proteinExistence type="inferred from homology"/>
<name>A0ABU7P7P3_9ACTN</name>
<accession>A0ABU7P7P3</accession>
<comment type="subcellular location">
    <subcellularLocation>
        <location evidence="1">Cytoplasm</location>
    </subcellularLocation>
</comment>
<feature type="domain" description="Thiopeptide-type bacteriocin biosynthesis" evidence="12">
    <location>
        <begin position="8"/>
        <end position="258"/>
    </location>
</feature>
<evidence type="ECO:0000313" key="14">
    <source>
        <dbReference type="Proteomes" id="UP001344658"/>
    </source>
</evidence>
<sequence length="692" mass="74799">MPEPDTRWRQVNLWCDTWQAAEHMAARHLGPLLTDAEQRGDITAWWFIRKGESWRLRVLPAADHDAAAFLARLTTTLTSSSVILHAEEAIYEPETRRFGGPEAMHVAHGLFHADSRHILHHLTGTQEGRDLRREIGVRLATRMMLAADQDFYEQGDVWAQVSEHRMNEGQTEPSPATLSAVQTLITAKSDNKDSPLALTPAWAAAFEDAGAALADLGRRGRLTRGLRAVLTDHLLFAFNRHGISAPHQSALATAASRVIFQRAPIPGPLPQSGHNDPVRPTTVRHVTMHSTDAPVLDPHELIENLIARIDRLGSFRTPQVKDAFRAVPRHVFLPGVDLATAYAPKPVVTKRAEDGSAISSASSPSMVATMLEQLDVQPGHRVLEIGAATGINAALLAELVGPTGSVVTIELDDDLAAGARTGLAAAGYDQVEVICGDGALGDPSGKTFDRIIVTAGAWDISAAWWQQLTVDGRLVVPLRLHGSGLTRSLAFDRTAEGRMLSTDAEVCGFVPMRGASEMGERHVRLADEVILKIDADDLPDEAALAEALPHPAHQQWTGIEVRHDEHAAHLDLWLATIPGGLRFGRLSVSASARALGLADPAMRWAGASVYDGGTFAYLTARPVSDDANELGITAHGPDSSKLLGQVNDRLRRWSQDRPAQPVVTAYPAGTPDGQLAPGAHLTRPETRLNIGW</sequence>
<dbReference type="InterPro" id="IPR000682">
    <property type="entry name" value="PCMT"/>
</dbReference>
<protein>
    <recommendedName>
        <fullName evidence="4">Protein-L-isoaspartate O-methyltransferase</fullName>
        <ecNumber evidence="3">2.1.1.77</ecNumber>
    </recommendedName>
    <alternativeName>
        <fullName evidence="11">L-isoaspartyl protein carboxyl methyltransferase</fullName>
    </alternativeName>
    <alternativeName>
        <fullName evidence="9">Protein L-isoaspartyl methyltransferase</fullName>
    </alternativeName>
    <alternativeName>
        <fullName evidence="10">Protein-beta-aspartate methyltransferase</fullName>
    </alternativeName>
</protein>
<evidence type="ECO:0000256" key="8">
    <source>
        <dbReference type="ARBA" id="ARBA00022691"/>
    </source>
</evidence>
<evidence type="ECO:0000259" key="12">
    <source>
        <dbReference type="Pfam" id="PF14028"/>
    </source>
</evidence>